<comment type="caution">
    <text evidence="2">The sequence shown here is derived from an EMBL/GenBank/DDBJ whole genome shotgun (WGS) entry which is preliminary data.</text>
</comment>
<evidence type="ECO:0000313" key="3">
    <source>
        <dbReference type="Proteomes" id="UP000789375"/>
    </source>
</evidence>
<name>A0A9N9HW83_FUNMO</name>
<keyword evidence="3" id="KW-1185">Reference proteome</keyword>
<protein>
    <submittedName>
        <fullName evidence="2">8514_t:CDS:1</fullName>
    </submittedName>
</protein>
<dbReference type="AlphaFoldDB" id="A0A9N9HW83"/>
<reference evidence="2" key="1">
    <citation type="submission" date="2021-06" db="EMBL/GenBank/DDBJ databases">
        <authorList>
            <person name="Kallberg Y."/>
            <person name="Tangrot J."/>
            <person name="Rosling A."/>
        </authorList>
    </citation>
    <scope>NUCLEOTIDE SEQUENCE</scope>
    <source>
        <strain evidence="2">87-6 pot B 2015</strain>
    </source>
</reference>
<proteinExistence type="predicted"/>
<organism evidence="2 3">
    <name type="scientific">Funneliformis mosseae</name>
    <name type="common">Endomycorrhizal fungus</name>
    <name type="synonym">Glomus mosseae</name>
    <dbReference type="NCBI Taxonomy" id="27381"/>
    <lineage>
        <taxon>Eukaryota</taxon>
        <taxon>Fungi</taxon>
        <taxon>Fungi incertae sedis</taxon>
        <taxon>Mucoromycota</taxon>
        <taxon>Glomeromycotina</taxon>
        <taxon>Glomeromycetes</taxon>
        <taxon>Glomerales</taxon>
        <taxon>Glomeraceae</taxon>
        <taxon>Funneliformis</taxon>
    </lineage>
</organism>
<evidence type="ECO:0000313" key="2">
    <source>
        <dbReference type="EMBL" id="CAG8708550.1"/>
    </source>
</evidence>
<feature type="region of interest" description="Disordered" evidence="1">
    <location>
        <begin position="1"/>
        <end position="25"/>
    </location>
</feature>
<evidence type="ECO:0000256" key="1">
    <source>
        <dbReference type="SAM" id="MobiDB-lite"/>
    </source>
</evidence>
<dbReference type="EMBL" id="CAJVPP010010095">
    <property type="protein sequence ID" value="CAG8708550.1"/>
    <property type="molecule type" value="Genomic_DNA"/>
</dbReference>
<dbReference type="Proteomes" id="UP000789375">
    <property type="component" value="Unassembled WGS sequence"/>
</dbReference>
<accession>A0A9N9HW83</accession>
<feature type="non-terminal residue" evidence="2">
    <location>
        <position position="47"/>
    </location>
</feature>
<gene>
    <name evidence="2" type="ORF">FMOSSE_LOCUS14178</name>
</gene>
<sequence>MVTTVKAEESENEWHISSEYDSTKDNEEPWFEEQLFQQFSNIPLITA</sequence>